<keyword evidence="2" id="KW-0132">Cell division</keyword>
<protein>
    <submittedName>
        <fullName evidence="2">Cell division protein FtsJ</fullName>
    </submittedName>
</protein>
<keyword evidence="2" id="KW-0131">Cell cycle</keyword>
<accession>A0ABR5A112</accession>
<feature type="domain" description="Cyclic-phosphate processing Receiver" evidence="1">
    <location>
        <begin position="2"/>
        <end position="85"/>
    </location>
</feature>
<dbReference type="Pfam" id="PF20274">
    <property type="entry name" value="cREC_REC"/>
    <property type="match status" value="1"/>
</dbReference>
<sequence length="116" mass="12518">MINIYLDDMRPCPAGFVAARTAEECLTLLAECDVNLLSLDFELGYGQPNGLSVVHGLIVSGKYPREIFVHSSSLMGRAQMVRELKSAQPEGVRIHDGPMPEHVLHSAAASGKLSNA</sequence>
<name>A0ABR5A112_9BACL</name>
<evidence type="ECO:0000313" key="3">
    <source>
        <dbReference type="Proteomes" id="UP000054526"/>
    </source>
</evidence>
<dbReference type="EMBL" id="JXAL01000026">
    <property type="protein sequence ID" value="KIL34751.1"/>
    <property type="molecule type" value="Genomic_DNA"/>
</dbReference>
<reference evidence="2 3" key="1">
    <citation type="submission" date="2014-12" db="EMBL/GenBank/DDBJ databases">
        <title>Draft genome sequence of Cohnella kolymensis strain B-2846.</title>
        <authorList>
            <person name="Karlyshev A.V."/>
            <person name="Kudryashova E.B."/>
        </authorList>
    </citation>
    <scope>NUCLEOTIDE SEQUENCE [LARGE SCALE GENOMIC DNA]</scope>
    <source>
        <strain evidence="2 3">VKM B-2846</strain>
    </source>
</reference>
<comment type="caution">
    <text evidence="2">The sequence shown here is derived from an EMBL/GenBank/DDBJ whole genome shotgun (WGS) entry which is preliminary data.</text>
</comment>
<gene>
    <name evidence="2" type="ORF">SD71_17000</name>
</gene>
<dbReference type="RefSeq" id="WP_041065785.1">
    <property type="nucleotide sequence ID" value="NZ_JXAL01000026.1"/>
</dbReference>
<dbReference type="GO" id="GO:0051301">
    <property type="term" value="P:cell division"/>
    <property type="evidence" value="ECO:0007669"/>
    <property type="project" value="UniProtKB-KW"/>
</dbReference>
<evidence type="ECO:0000313" key="2">
    <source>
        <dbReference type="EMBL" id="KIL34751.1"/>
    </source>
</evidence>
<keyword evidence="3" id="KW-1185">Reference proteome</keyword>
<proteinExistence type="predicted"/>
<evidence type="ECO:0000259" key="1">
    <source>
        <dbReference type="Pfam" id="PF20274"/>
    </source>
</evidence>
<dbReference type="Proteomes" id="UP000054526">
    <property type="component" value="Unassembled WGS sequence"/>
</dbReference>
<dbReference type="InterPro" id="IPR046909">
    <property type="entry name" value="cREC_REC"/>
</dbReference>
<organism evidence="2 3">
    <name type="scientific">Cohnella kolymensis</name>
    <dbReference type="NCBI Taxonomy" id="1590652"/>
    <lineage>
        <taxon>Bacteria</taxon>
        <taxon>Bacillati</taxon>
        <taxon>Bacillota</taxon>
        <taxon>Bacilli</taxon>
        <taxon>Bacillales</taxon>
        <taxon>Paenibacillaceae</taxon>
        <taxon>Cohnella</taxon>
    </lineage>
</organism>